<dbReference type="BioCyc" id="LBIF456481:LEPBI_RS11050-MONOMER"/>
<dbReference type="Proteomes" id="UP000001847">
    <property type="component" value="Chromosome I"/>
</dbReference>
<name>B0ST97_LEPBP</name>
<keyword evidence="5" id="KW-1185">Reference proteome</keyword>
<gene>
    <name evidence="4" type="ordered locus">LEPBI_I2241</name>
</gene>
<dbReference type="OrthoDB" id="9792687at2"/>
<feature type="domain" description="Polyvalent protein metallopeptidase" evidence="3">
    <location>
        <begin position="175"/>
        <end position="287"/>
    </location>
</feature>
<dbReference type="EMBL" id="CP000786">
    <property type="protein sequence ID" value="ABZ98337.1"/>
    <property type="molecule type" value="Genomic_DNA"/>
</dbReference>
<dbReference type="InterPro" id="IPR041459">
    <property type="entry name" value="MPTase-PolyVal"/>
</dbReference>
<dbReference type="RefSeq" id="WP_012389203.1">
    <property type="nucleotide sequence ID" value="NC_010602.1"/>
</dbReference>
<evidence type="ECO:0000259" key="3">
    <source>
        <dbReference type="Pfam" id="PF18818"/>
    </source>
</evidence>
<evidence type="ECO:0000313" key="5">
    <source>
        <dbReference type="Proteomes" id="UP000001847"/>
    </source>
</evidence>
<dbReference type="STRING" id="456481.LEPBI_I2241"/>
<dbReference type="Pfam" id="PF08401">
    <property type="entry name" value="ArdcN"/>
    <property type="match status" value="1"/>
</dbReference>
<dbReference type="InterPro" id="IPR013610">
    <property type="entry name" value="ArdC_N"/>
</dbReference>
<dbReference type="GO" id="GO:0003697">
    <property type="term" value="F:single-stranded DNA binding"/>
    <property type="evidence" value="ECO:0007669"/>
    <property type="project" value="InterPro"/>
</dbReference>
<protein>
    <submittedName>
        <fullName evidence="4">Uncharacterized protein</fullName>
    </submittedName>
</protein>
<evidence type="ECO:0000259" key="2">
    <source>
        <dbReference type="Pfam" id="PF08401"/>
    </source>
</evidence>
<evidence type="ECO:0000256" key="1">
    <source>
        <dbReference type="SAM" id="MobiDB-lite"/>
    </source>
</evidence>
<feature type="domain" description="N-terminal" evidence="2">
    <location>
        <begin position="9"/>
        <end position="132"/>
    </location>
</feature>
<feature type="region of interest" description="Disordered" evidence="1">
    <location>
        <begin position="102"/>
        <end position="123"/>
    </location>
</feature>
<feature type="compositionally biased region" description="Basic and acidic residues" evidence="1">
    <location>
        <begin position="114"/>
        <end position="123"/>
    </location>
</feature>
<organism evidence="4 5">
    <name type="scientific">Leptospira biflexa serovar Patoc (strain Patoc 1 / ATCC 23582 / Paris)</name>
    <dbReference type="NCBI Taxonomy" id="456481"/>
    <lineage>
        <taxon>Bacteria</taxon>
        <taxon>Pseudomonadati</taxon>
        <taxon>Spirochaetota</taxon>
        <taxon>Spirochaetia</taxon>
        <taxon>Leptospirales</taxon>
        <taxon>Leptospiraceae</taxon>
        <taxon>Leptospira</taxon>
    </lineage>
</organism>
<sequence>MNQKIKIEEIVSELTFELINTLKTKSLKKWTQPWLKNGFHTNVKTKNKYNFWNSKILNKALEKNNYKYPIWGSIKQWNLLGHSIKKGEKSNAKIIVPISEKLGRENGTPNSENNKSEKEEQANDEIKYKFRTSPLFNIEQTNADLNLFTNLIGPIPLNQSNKIIKFIKSIKHNSIISHAIENPIYSIALDQIQLPSQSFFKTEEDFYITYLHELGHWTNHFTRLNRKPNIKVKEFEAKLAFEEITAEICSALLGTAFGFERDLQHPEYILDWINKLEKYPFAIYQAGSCAQSAAQYLCIQAGEHAPTSWPIRSNSDDW</sequence>
<dbReference type="KEGG" id="lbi:LEPBI_I2241"/>
<dbReference type="AlphaFoldDB" id="B0ST97"/>
<proteinExistence type="predicted"/>
<reference evidence="4 5" key="1">
    <citation type="journal article" date="2008" name="PLoS ONE">
        <title>Genome sequence of the saprophyte Leptospira biflexa provides insights into the evolution of Leptospira and the pathogenesis of leptospirosis.</title>
        <authorList>
            <person name="Picardeau M."/>
            <person name="Bulach D.M."/>
            <person name="Bouchier C."/>
            <person name="Zuerner R.L."/>
            <person name="Zidane N."/>
            <person name="Wilson P.J."/>
            <person name="Creno S."/>
            <person name="Kuczek E.S."/>
            <person name="Bommezzadri S."/>
            <person name="Davis J.C."/>
            <person name="McGrath A."/>
            <person name="Johnson M.J."/>
            <person name="Boursaux-Eude C."/>
            <person name="Seemann T."/>
            <person name="Rouy Z."/>
            <person name="Coppel R.L."/>
            <person name="Rood J.I."/>
            <person name="Lajus A."/>
            <person name="Davies J.K."/>
            <person name="Medigue C."/>
            <person name="Adler B."/>
        </authorList>
    </citation>
    <scope>NUCLEOTIDE SEQUENCE [LARGE SCALE GENOMIC DNA]</scope>
    <source>
        <strain evidence="5">Patoc 1 / ATCC 23582 / Paris</strain>
    </source>
</reference>
<accession>B0ST97</accession>
<dbReference type="HOGENOM" id="CLU_041111_0_0_12"/>
<dbReference type="Pfam" id="PF18818">
    <property type="entry name" value="MPTase-PolyVal"/>
    <property type="match status" value="1"/>
</dbReference>
<evidence type="ECO:0000313" key="4">
    <source>
        <dbReference type="EMBL" id="ABZ98337.1"/>
    </source>
</evidence>